<evidence type="ECO:0000313" key="4">
    <source>
        <dbReference type="Proteomes" id="UP000827284"/>
    </source>
</evidence>
<dbReference type="Proteomes" id="UP000827284">
    <property type="component" value="Unassembled WGS sequence"/>
</dbReference>
<dbReference type="InterPro" id="IPR003511">
    <property type="entry name" value="HORMA_dom"/>
</dbReference>
<dbReference type="Gene3D" id="3.30.900.10">
    <property type="entry name" value="HORMA domain"/>
    <property type="match status" value="1"/>
</dbReference>
<dbReference type="GO" id="GO:0016035">
    <property type="term" value="C:zeta DNA polymerase complex"/>
    <property type="evidence" value="ECO:0007669"/>
    <property type="project" value="TreeGrafter"/>
</dbReference>
<comment type="similarity">
    <text evidence="1">Belongs to the MAD2 family.</text>
</comment>
<dbReference type="EMBL" id="BQFW01000006">
    <property type="protein sequence ID" value="GJJ72241.1"/>
    <property type="molecule type" value="Genomic_DNA"/>
</dbReference>
<sequence length="297" mass="32977">MNPSGPRAVVADVLSEFLEVAIHLILFVRGIYTPELFESTQKYGCPLKTARHPGLTAYIQQIVKSIRTELIKDTIHRIGVVTLNSEGKGIDRYVFEMSMFQSFEEGLIPSLELDAGNDLNRKGTGKGKGRAIDQDVDMDGMRGIDGNVQDRGSGNNDGDELLQQRSKAYRIRLLEQERQRRVQIAEDRPRFSGLMTLTTDVEALFRSILLKISVSRPDLPSSDSDNLSFTVVVETKSEGPGPEAKPDFPWSPISATVPNEQTKISVQPEAPSTHRKIIPIKTVDIAGVQLELYIESL</sequence>
<reference evidence="3" key="2">
    <citation type="journal article" date="2022" name="Microbiol. Resour. Announc.">
        <title>Whole-Genome Sequence of Entomortierella parvispora E1425, a Mucoromycotan Fungus Associated with Burkholderiaceae-Related Endosymbiotic Bacteria.</title>
        <authorList>
            <person name="Herlambang A."/>
            <person name="Guo Y."/>
            <person name="Takashima Y."/>
            <person name="Narisawa K."/>
            <person name="Ohta H."/>
            <person name="Nishizawa T."/>
        </authorList>
    </citation>
    <scope>NUCLEOTIDE SEQUENCE</scope>
    <source>
        <strain evidence="3">E1425</strain>
    </source>
</reference>
<dbReference type="SUPFAM" id="SSF56019">
    <property type="entry name" value="The spindle assembly checkpoint protein mad2"/>
    <property type="match status" value="1"/>
</dbReference>
<accession>A0A9P3H8X3</accession>
<protein>
    <submittedName>
        <fullName evidence="3">Mitotic spindle assembly checkpoint protein MAD2B</fullName>
    </submittedName>
</protein>
<dbReference type="InterPro" id="IPR045091">
    <property type="entry name" value="Mad2-like"/>
</dbReference>
<evidence type="ECO:0000256" key="1">
    <source>
        <dbReference type="ARBA" id="ARBA00010348"/>
    </source>
</evidence>
<evidence type="ECO:0000259" key="2">
    <source>
        <dbReference type="PROSITE" id="PS50815"/>
    </source>
</evidence>
<dbReference type="AlphaFoldDB" id="A0A9P3H8X3"/>
<gene>
    <name evidence="3" type="ORF">EMPS_04598</name>
</gene>
<dbReference type="InterPro" id="IPR036570">
    <property type="entry name" value="HORMA_dom_sf"/>
</dbReference>
<organism evidence="3 4">
    <name type="scientific">Entomortierella parvispora</name>
    <dbReference type="NCBI Taxonomy" id="205924"/>
    <lineage>
        <taxon>Eukaryota</taxon>
        <taxon>Fungi</taxon>
        <taxon>Fungi incertae sedis</taxon>
        <taxon>Mucoromycota</taxon>
        <taxon>Mortierellomycotina</taxon>
        <taxon>Mortierellomycetes</taxon>
        <taxon>Mortierellales</taxon>
        <taxon>Mortierellaceae</taxon>
        <taxon>Entomortierella</taxon>
    </lineage>
</organism>
<proteinExistence type="inferred from homology"/>
<evidence type="ECO:0000313" key="3">
    <source>
        <dbReference type="EMBL" id="GJJ72241.1"/>
    </source>
</evidence>
<feature type="domain" description="HORMA" evidence="2">
    <location>
        <begin position="8"/>
        <end position="280"/>
    </location>
</feature>
<reference evidence="3" key="1">
    <citation type="submission" date="2021-11" db="EMBL/GenBank/DDBJ databases">
        <authorList>
            <person name="Herlambang A."/>
            <person name="Guo Y."/>
            <person name="Takashima Y."/>
            <person name="Nishizawa T."/>
        </authorList>
    </citation>
    <scope>NUCLEOTIDE SEQUENCE</scope>
    <source>
        <strain evidence="3">E1425</strain>
    </source>
</reference>
<dbReference type="Pfam" id="PF02301">
    <property type="entry name" value="HORMA"/>
    <property type="match status" value="1"/>
</dbReference>
<comment type="caution">
    <text evidence="3">The sequence shown here is derived from an EMBL/GenBank/DDBJ whole genome shotgun (WGS) entry which is preliminary data.</text>
</comment>
<dbReference type="OrthoDB" id="21254at2759"/>
<dbReference type="PANTHER" id="PTHR11842:SF10">
    <property type="entry name" value="MITOTIC SPINDLE ASSEMBLY CHECKPOINT PROTEIN MAD2B"/>
    <property type="match status" value="1"/>
</dbReference>
<keyword evidence="4" id="KW-1185">Reference proteome</keyword>
<dbReference type="PROSITE" id="PS50815">
    <property type="entry name" value="HORMA"/>
    <property type="match status" value="1"/>
</dbReference>
<name>A0A9P3H8X3_9FUNG</name>
<dbReference type="PANTHER" id="PTHR11842">
    <property type="entry name" value="MITOTIC SPINDLE ASSEMBLY CHECKPOINT PROTEIN MAD2"/>
    <property type="match status" value="1"/>
</dbReference>